<dbReference type="Pfam" id="PF12762">
    <property type="entry name" value="DDE_Tnp_IS1595"/>
    <property type="match status" value="1"/>
</dbReference>
<organism evidence="2 3">
    <name type="scientific">Dentiscutata erythropus</name>
    <dbReference type="NCBI Taxonomy" id="1348616"/>
    <lineage>
        <taxon>Eukaryota</taxon>
        <taxon>Fungi</taxon>
        <taxon>Fungi incertae sedis</taxon>
        <taxon>Mucoromycota</taxon>
        <taxon>Glomeromycotina</taxon>
        <taxon>Glomeromycetes</taxon>
        <taxon>Diversisporales</taxon>
        <taxon>Gigasporaceae</taxon>
        <taxon>Dentiscutata</taxon>
    </lineage>
</organism>
<feature type="domain" description="ISXO2-like transposase" evidence="1">
    <location>
        <begin position="51"/>
        <end position="155"/>
    </location>
</feature>
<dbReference type="InterPro" id="IPR053164">
    <property type="entry name" value="IS1016-like_transposase"/>
</dbReference>
<evidence type="ECO:0000313" key="2">
    <source>
        <dbReference type="EMBL" id="CAG8763469.1"/>
    </source>
</evidence>
<keyword evidence="3" id="KW-1185">Reference proteome</keyword>
<gene>
    <name evidence="2" type="ORF">DERYTH_LOCUS18035</name>
</gene>
<dbReference type="OrthoDB" id="5598606at2759"/>
<reference evidence="2" key="1">
    <citation type="submission" date="2021-06" db="EMBL/GenBank/DDBJ databases">
        <authorList>
            <person name="Kallberg Y."/>
            <person name="Tangrot J."/>
            <person name="Rosling A."/>
        </authorList>
    </citation>
    <scope>NUCLEOTIDE SEQUENCE</scope>
    <source>
        <strain evidence="2">MA453B</strain>
    </source>
</reference>
<evidence type="ECO:0000259" key="1">
    <source>
        <dbReference type="SMART" id="SM01126"/>
    </source>
</evidence>
<dbReference type="Proteomes" id="UP000789405">
    <property type="component" value="Unassembled WGS sequence"/>
</dbReference>
<dbReference type="PANTHER" id="PTHR47163:SF2">
    <property type="entry name" value="SI:DKEY-17M8.2"/>
    <property type="match status" value="1"/>
</dbReference>
<proteinExistence type="predicted"/>
<protein>
    <submittedName>
        <fullName evidence="2">10697_t:CDS:1</fullName>
    </submittedName>
</protein>
<dbReference type="SMART" id="SM01126">
    <property type="entry name" value="DDE_Tnp_IS1595"/>
    <property type="match status" value="1"/>
</dbReference>
<feature type="non-terminal residue" evidence="2">
    <location>
        <position position="155"/>
    </location>
</feature>
<dbReference type="InterPro" id="IPR024445">
    <property type="entry name" value="Tnp_ISXO2-like"/>
</dbReference>
<name>A0A9N9NTV7_9GLOM</name>
<accession>A0A9N9NTV7</accession>
<dbReference type="AlphaFoldDB" id="A0A9N9NTV7"/>
<dbReference type="EMBL" id="CAJVPY010017747">
    <property type="protein sequence ID" value="CAG8763469.1"/>
    <property type="molecule type" value="Genomic_DNA"/>
</dbReference>
<comment type="caution">
    <text evidence="2">The sequence shown here is derived from an EMBL/GenBank/DDBJ whole genome shotgun (WGS) entry which is preliminary data.</text>
</comment>
<sequence>EIDLENLYSFYILETQEFFDNITKYCNDTICDYSKIFHDLVINSLNRDDKILEGKGIIVEIDESKFGDLWVVGITKRTGNKKYYLFKFIKEYVKPGSTLYSDCWKGYNNIEKLNIKHIRINHSRKPAEQQLICEIYTNTIEGTWNALKLFISKSN</sequence>
<dbReference type="PANTHER" id="PTHR47163">
    <property type="entry name" value="DDE_TNP_IS1595 DOMAIN-CONTAINING PROTEIN"/>
    <property type="match status" value="1"/>
</dbReference>
<evidence type="ECO:0000313" key="3">
    <source>
        <dbReference type="Proteomes" id="UP000789405"/>
    </source>
</evidence>